<proteinExistence type="predicted"/>
<dbReference type="GeneID" id="82155530"/>
<protein>
    <submittedName>
        <fullName evidence="1">Uncharacterized protein</fullName>
    </submittedName>
</protein>
<dbReference type="RefSeq" id="WP_016275476.1">
    <property type="nucleotide sequence ID" value="NZ_CAONYA010000011.1"/>
</dbReference>
<dbReference type="EMBL" id="ASSP01000006">
    <property type="protein sequence ID" value="EOS15030.1"/>
    <property type="molecule type" value="Genomic_DNA"/>
</dbReference>
<evidence type="ECO:0000313" key="1">
    <source>
        <dbReference type="EMBL" id="EOS15030.1"/>
    </source>
</evidence>
<name>R9IC02_9BACT</name>
<gene>
    <name evidence="1" type="ORF">C802_01047</name>
</gene>
<dbReference type="HOGENOM" id="CLU_1871268_0_0_10"/>
<dbReference type="AlphaFoldDB" id="R9IC02"/>
<sequence>MKIEEIKEGMDVNKNPLRRDGKGQLVKKASSKYFESPIRNPIPQFIENKKIFPFAEGVNRLLFVLWLIVSLFIEVGNWRFYYFDKLNSQWFFSTDLIDIVECDSIGNYGIGVGACLLIAMMYLVFLWVYRGFCKEP</sequence>
<keyword evidence="2" id="KW-1185">Reference proteome</keyword>
<accession>R9IC02</accession>
<reference evidence="1 2" key="1">
    <citation type="submission" date="2013-04" db="EMBL/GenBank/DDBJ databases">
        <title>The Genome Sequence of Bacteroides massiliensis dnLKV3.</title>
        <authorList>
            <consortium name="The Broad Institute Genomics Platform"/>
            <consortium name="The Broad Institute Genome Sequencing Center for Infectious Disease"/>
            <person name="Earl A."/>
            <person name="Xavier R."/>
            <person name="Kuhn K."/>
            <person name="Stappenbeck T."/>
            <person name="Walker B."/>
            <person name="Young S."/>
            <person name="Zeng Q."/>
            <person name="Gargeya S."/>
            <person name="Fitzgerald M."/>
            <person name="Haas B."/>
            <person name="Abouelleil A."/>
            <person name="Allen A.W."/>
            <person name="Alvarado L."/>
            <person name="Arachchi H.M."/>
            <person name="Berlin A.M."/>
            <person name="Chapman S.B."/>
            <person name="Gainer-Dewar J."/>
            <person name="Goldberg J."/>
            <person name="Griggs A."/>
            <person name="Gujja S."/>
            <person name="Hansen M."/>
            <person name="Howarth C."/>
            <person name="Imamovic A."/>
            <person name="Ireland A."/>
            <person name="Larimer J."/>
            <person name="McCowan C."/>
            <person name="Murphy C."/>
            <person name="Pearson M."/>
            <person name="Poon T.W."/>
            <person name="Priest M."/>
            <person name="Roberts A."/>
            <person name="Saif S."/>
            <person name="Shea T."/>
            <person name="Sisk P."/>
            <person name="Sykes S."/>
            <person name="Wortman J."/>
            <person name="Nusbaum C."/>
            <person name="Birren B."/>
        </authorList>
    </citation>
    <scope>NUCLEOTIDE SEQUENCE [LARGE SCALE GENOMIC DNA]</scope>
    <source>
        <strain evidence="2">dnLKV3</strain>
    </source>
</reference>
<organism evidence="1 2">
    <name type="scientific">Phocaeicola sartorii</name>
    <dbReference type="NCBI Taxonomy" id="671267"/>
    <lineage>
        <taxon>Bacteria</taxon>
        <taxon>Pseudomonadati</taxon>
        <taxon>Bacteroidota</taxon>
        <taxon>Bacteroidia</taxon>
        <taxon>Bacteroidales</taxon>
        <taxon>Bacteroidaceae</taxon>
        <taxon>Phocaeicola</taxon>
    </lineage>
</organism>
<evidence type="ECO:0000313" key="2">
    <source>
        <dbReference type="Proteomes" id="UP000014200"/>
    </source>
</evidence>
<dbReference type="Proteomes" id="UP000014200">
    <property type="component" value="Unassembled WGS sequence"/>
</dbReference>
<comment type="caution">
    <text evidence="1">The sequence shown here is derived from an EMBL/GenBank/DDBJ whole genome shotgun (WGS) entry which is preliminary data.</text>
</comment>